<keyword evidence="4" id="KW-1185">Reference proteome</keyword>
<feature type="region of interest" description="Disordered" evidence="1">
    <location>
        <begin position="174"/>
        <end position="343"/>
    </location>
</feature>
<accession>A0ABR3JKF4</accession>
<feature type="compositionally biased region" description="Polar residues" evidence="1">
    <location>
        <begin position="215"/>
        <end position="237"/>
    </location>
</feature>
<evidence type="ECO:0000256" key="1">
    <source>
        <dbReference type="SAM" id="MobiDB-lite"/>
    </source>
</evidence>
<sequence length="538" mass="56865">MAVPDVGQPTPNSLEKPSTKPAPAESNSKTSVHVNGHDRDLTNSRTTAERDATVANASTSASVASDNLNAVAVSPVPSSSMVDQPASSVTQAPVSTQTHLNGAGPSDAEKGTHNGSVPSAPSSDTKSDNTLGPHKSKVTPAANGSSKPSSSTVKPSLFAKIFMRLVPCIHLSPSAHDLEPDAIPTKPTSNSSATPEFPRDEKQAATVPAKISSPGPVQNGGSVPPSGTSQPGESLSLTVPPPHTDISSTDPPVDDVLLPPTPTTLLRPEEETEGVTSGAVQPPGSTGENNVSAEQQHPHDTRAVVNGSGDGEESLSTSSDEEDDVEDGRNAEVEDEEDRLIMNGGAGIPIGPDGVPRPLLPPIAPQHAGRKCLVLDLDETLVHSSFKSVQQADYVVPVEIEYHWHNVYVIKRPGVDNFLKKMGEIYEVVVFTASLSKYADPVLDKLDIHQVVTHRLFRESCYNHRGNYVKDLSQLGRPIGDTIILDNSPASYIFHPNNAVPVSSWFNDPHDTELTDLVPFLTDLATVDDVRGVLDGAR</sequence>
<feature type="compositionally biased region" description="Polar residues" evidence="1">
    <location>
        <begin position="85"/>
        <end position="100"/>
    </location>
</feature>
<dbReference type="SMART" id="SM00577">
    <property type="entry name" value="CPDc"/>
    <property type="match status" value="1"/>
</dbReference>
<dbReference type="PANTHER" id="PTHR12210">
    <property type="entry name" value="DULLARD PROTEIN PHOSPHATASE"/>
    <property type="match status" value="1"/>
</dbReference>
<dbReference type="SUPFAM" id="SSF56784">
    <property type="entry name" value="HAD-like"/>
    <property type="match status" value="1"/>
</dbReference>
<feature type="domain" description="FCP1 homology" evidence="2">
    <location>
        <begin position="366"/>
        <end position="524"/>
    </location>
</feature>
<feature type="compositionally biased region" description="Polar residues" evidence="1">
    <location>
        <begin position="113"/>
        <end position="130"/>
    </location>
</feature>
<dbReference type="Pfam" id="PF03031">
    <property type="entry name" value="NIF"/>
    <property type="match status" value="1"/>
</dbReference>
<gene>
    <name evidence="3" type="ORF">HGRIS_002428</name>
</gene>
<feature type="region of interest" description="Disordered" evidence="1">
    <location>
        <begin position="1"/>
        <end position="153"/>
    </location>
</feature>
<feature type="compositionally biased region" description="Low complexity" evidence="1">
    <location>
        <begin position="53"/>
        <end position="82"/>
    </location>
</feature>
<dbReference type="CDD" id="cd07521">
    <property type="entry name" value="HAD_FCP1-like"/>
    <property type="match status" value="1"/>
</dbReference>
<organism evidence="3 4">
    <name type="scientific">Hohenbuehelia grisea</name>
    <dbReference type="NCBI Taxonomy" id="104357"/>
    <lineage>
        <taxon>Eukaryota</taxon>
        <taxon>Fungi</taxon>
        <taxon>Dikarya</taxon>
        <taxon>Basidiomycota</taxon>
        <taxon>Agaricomycotina</taxon>
        <taxon>Agaricomycetes</taxon>
        <taxon>Agaricomycetidae</taxon>
        <taxon>Agaricales</taxon>
        <taxon>Pleurotineae</taxon>
        <taxon>Pleurotaceae</taxon>
        <taxon>Hohenbuehelia</taxon>
    </lineage>
</organism>
<evidence type="ECO:0000259" key="2">
    <source>
        <dbReference type="PROSITE" id="PS50969"/>
    </source>
</evidence>
<evidence type="ECO:0000313" key="4">
    <source>
        <dbReference type="Proteomes" id="UP001556367"/>
    </source>
</evidence>
<dbReference type="NCBIfam" id="TIGR02251">
    <property type="entry name" value="HIF-SF_euk"/>
    <property type="match status" value="1"/>
</dbReference>
<dbReference type="InterPro" id="IPR023214">
    <property type="entry name" value="HAD_sf"/>
</dbReference>
<dbReference type="InterPro" id="IPR036412">
    <property type="entry name" value="HAD-like_sf"/>
</dbReference>
<feature type="compositionally biased region" description="Basic and acidic residues" evidence="1">
    <location>
        <begin position="35"/>
        <end position="52"/>
    </location>
</feature>
<dbReference type="PROSITE" id="PS50969">
    <property type="entry name" value="FCP1"/>
    <property type="match status" value="1"/>
</dbReference>
<protein>
    <recommendedName>
        <fullName evidence="2">FCP1 homology domain-containing protein</fullName>
    </recommendedName>
</protein>
<dbReference type="InterPro" id="IPR011948">
    <property type="entry name" value="Dullard_phosphatase"/>
</dbReference>
<proteinExistence type="predicted"/>
<evidence type="ECO:0000313" key="3">
    <source>
        <dbReference type="EMBL" id="KAL0956270.1"/>
    </source>
</evidence>
<dbReference type="InterPro" id="IPR050365">
    <property type="entry name" value="TIM50"/>
</dbReference>
<dbReference type="Gene3D" id="3.40.50.1000">
    <property type="entry name" value="HAD superfamily/HAD-like"/>
    <property type="match status" value="1"/>
</dbReference>
<comment type="caution">
    <text evidence="3">The sequence shown here is derived from an EMBL/GenBank/DDBJ whole genome shotgun (WGS) entry which is preliminary data.</text>
</comment>
<dbReference type="Proteomes" id="UP001556367">
    <property type="component" value="Unassembled WGS sequence"/>
</dbReference>
<name>A0ABR3JKF4_9AGAR</name>
<reference evidence="4" key="1">
    <citation type="submission" date="2024-06" db="EMBL/GenBank/DDBJ databases">
        <title>Multi-omics analyses provide insights into the biosynthesis of the anticancer antibiotic pleurotin in Hohenbuehelia grisea.</title>
        <authorList>
            <person name="Weaver J.A."/>
            <person name="Alberti F."/>
        </authorList>
    </citation>
    <scope>NUCLEOTIDE SEQUENCE [LARGE SCALE GENOMIC DNA]</scope>
    <source>
        <strain evidence="4">T-177</strain>
    </source>
</reference>
<dbReference type="InterPro" id="IPR004274">
    <property type="entry name" value="FCP1_dom"/>
</dbReference>
<feature type="compositionally biased region" description="Polar residues" evidence="1">
    <location>
        <begin position="274"/>
        <end position="295"/>
    </location>
</feature>
<dbReference type="EMBL" id="JASNQZ010000006">
    <property type="protein sequence ID" value="KAL0956270.1"/>
    <property type="molecule type" value="Genomic_DNA"/>
</dbReference>